<evidence type="ECO:0000256" key="1">
    <source>
        <dbReference type="ARBA" id="ARBA00005854"/>
    </source>
</evidence>
<reference evidence="8" key="1">
    <citation type="journal article" date="2019" name="Int. J. Syst. Evol. Microbiol.">
        <title>The Global Catalogue of Microorganisms (GCM) 10K type strain sequencing project: providing services to taxonomists for standard genome sequencing and annotation.</title>
        <authorList>
            <consortium name="The Broad Institute Genomics Platform"/>
            <consortium name="The Broad Institute Genome Sequencing Center for Infectious Disease"/>
            <person name="Wu L."/>
            <person name="Ma J."/>
        </authorList>
    </citation>
    <scope>NUCLEOTIDE SEQUENCE [LARGE SCALE GENOMIC DNA]</scope>
    <source>
        <strain evidence="8">KCTC 19466</strain>
    </source>
</reference>
<feature type="domain" description="D-isomer specific 2-hydroxyacid dehydrogenase NAD-binding" evidence="6">
    <location>
        <begin position="116"/>
        <end position="288"/>
    </location>
</feature>
<keyword evidence="2 4" id="KW-0560">Oxidoreductase</keyword>
<sequence length="320" mass="33398">MTTGKLALLDDYQDVALDHTDWRKLGGWEVHPFHTRLAGDDLVAALQGFTAAATVGGRTAFPADVLAQLPDLKLIIGAGSDTPGARVVDPDAAARAGVSVVELPQDPRTTAELVWALALAAIRRMPQQQKALRAGDWKPELGRRLAGKTLGLLGVDPVNTILAGYARAFGMDVVAWDPDLTDEAAAGLGAARAELVVDLCAAAHIVSVRLPLNERTRNLLTPAELTAIGGDGVLVNTSASGVADPFAILAALHEDSLGAAALDAHEEEPLPASSHIHDTPNTLLTPRLGFATEEDYDELYSAVRAAVAEWAAGQAQASAA</sequence>
<dbReference type="InterPro" id="IPR006140">
    <property type="entry name" value="D-isomer_DH_NAD-bd"/>
</dbReference>
<dbReference type="InterPro" id="IPR036291">
    <property type="entry name" value="NAD(P)-bd_dom_sf"/>
</dbReference>
<gene>
    <name evidence="7" type="primary">serA</name>
    <name evidence="7" type="ORF">GCM10008096_13940</name>
</gene>
<dbReference type="Gene3D" id="3.40.50.720">
    <property type="entry name" value="NAD(P)-binding Rossmann-like Domain"/>
    <property type="match status" value="2"/>
</dbReference>
<dbReference type="Pfam" id="PF02826">
    <property type="entry name" value="2-Hacid_dh_C"/>
    <property type="match status" value="1"/>
</dbReference>
<evidence type="ECO:0000256" key="3">
    <source>
        <dbReference type="ARBA" id="ARBA00023027"/>
    </source>
</evidence>
<dbReference type="PANTHER" id="PTHR42789">
    <property type="entry name" value="D-ISOMER SPECIFIC 2-HYDROXYACID DEHYDROGENASE FAMILY PROTEIN (AFU_ORTHOLOGUE AFUA_6G10090)"/>
    <property type="match status" value="1"/>
</dbReference>
<dbReference type="SUPFAM" id="SSF52283">
    <property type="entry name" value="Formate/glycerate dehydrogenase catalytic domain-like"/>
    <property type="match status" value="1"/>
</dbReference>
<evidence type="ECO:0000313" key="8">
    <source>
        <dbReference type="Proteomes" id="UP000642819"/>
    </source>
</evidence>
<dbReference type="InterPro" id="IPR006139">
    <property type="entry name" value="D-isomer_2_OHA_DH_cat_dom"/>
</dbReference>
<name>A0ABQ3GIV5_9MICC</name>
<dbReference type="EMBL" id="BMXK01000005">
    <property type="protein sequence ID" value="GHD05270.1"/>
    <property type="molecule type" value="Genomic_DNA"/>
</dbReference>
<keyword evidence="3" id="KW-0520">NAD</keyword>
<dbReference type="PANTHER" id="PTHR42789:SF1">
    <property type="entry name" value="D-ISOMER SPECIFIC 2-HYDROXYACID DEHYDROGENASE FAMILY PROTEIN (AFU_ORTHOLOGUE AFUA_6G10090)"/>
    <property type="match status" value="1"/>
</dbReference>
<evidence type="ECO:0000256" key="2">
    <source>
        <dbReference type="ARBA" id="ARBA00023002"/>
    </source>
</evidence>
<comment type="caution">
    <text evidence="7">The sequence shown here is derived from an EMBL/GenBank/DDBJ whole genome shotgun (WGS) entry which is preliminary data.</text>
</comment>
<dbReference type="InterPro" id="IPR050857">
    <property type="entry name" value="D-2-hydroxyacid_DH"/>
</dbReference>
<evidence type="ECO:0000256" key="4">
    <source>
        <dbReference type="RuleBase" id="RU003719"/>
    </source>
</evidence>
<evidence type="ECO:0000259" key="5">
    <source>
        <dbReference type="Pfam" id="PF00389"/>
    </source>
</evidence>
<dbReference type="Proteomes" id="UP000642819">
    <property type="component" value="Unassembled WGS sequence"/>
</dbReference>
<dbReference type="Pfam" id="PF00389">
    <property type="entry name" value="2-Hacid_dh"/>
    <property type="match status" value="1"/>
</dbReference>
<accession>A0ABQ3GIV5</accession>
<feature type="domain" description="D-isomer specific 2-hydroxyacid dehydrogenase catalytic" evidence="5">
    <location>
        <begin position="33"/>
        <end position="318"/>
    </location>
</feature>
<keyword evidence="8" id="KW-1185">Reference proteome</keyword>
<comment type="similarity">
    <text evidence="1 4">Belongs to the D-isomer specific 2-hydroxyacid dehydrogenase family.</text>
</comment>
<protein>
    <submittedName>
        <fullName evidence="7">2-hydroxyacid dehydrogenase</fullName>
    </submittedName>
</protein>
<dbReference type="RefSeq" id="WP_189349413.1">
    <property type="nucleotide sequence ID" value="NZ_BMXK01000005.1"/>
</dbReference>
<dbReference type="SUPFAM" id="SSF51735">
    <property type="entry name" value="NAD(P)-binding Rossmann-fold domains"/>
    <property type="match status" value="1"/>
</dbReference>
<proteinExistence type="inferred from homology"/>
<organism evidence="7 8">
    <name type="scientific">Zhihengliuella salsuginis</name>
    <dbReference type="NCBI Taxonomy" id="578222"/>
    <lineage>
        <taxon>Bacteria</taxon>
        <taxon>Bacillati</taxon>
        <taxon>Actinomycetota</taxon>
        <taxon>Actinomycetes</taxon>
        <taxon>Micrococcales</taxon>
        <taxon>Micrococcaceae</taxon>
        <taxon>Zhihengliuella</taxon>
    </lineage>
</organism>
<evidence type="ECO:0000313" key="7">
    <source>
        <dbReference type="EMBL" id="GHD05270.1"/>
    </source>
</evidence>
<evidence type="ECO:0000259" key="6">
    <source>
        <dbReference type="Pfam" id="PF02826"/>
    </source>
</evidence>